<feature type="region of interest" description="Disordered" evidence="1">
    <location>
        <begin position="108"/>
        <end position="128"/>
    </location>
</feature>
<organism evidence="2 3">
    <name type="scientific">Phyllostomus discolor</name>
    <name type="common">pale spear-nosed bat</name>
    <dbReference type="NCBI Taxonomy" id="89673"/>
    <lineage>
        <taxon>Eukaryota</taxon>
        <taxon>Metazoa</taxon>
        <taxon>Chordata</taxon>
        <taxon>Craniata</taxon>
        <taxon>Vertebrata</taxon>
        <taxon>Euteleostomi</taxon>
        <taxon>Mammalia</taxon>
        <taxon>Eutheria</taxon>
        <taxon>Laurasiatheria</taxon>
        <taxon>Chiroptera</taxon>
        <taxon>Yangochiroptera</taxon>
        <taxon>Phyllostomidae</taxon>
        <taxon>Phyllostominae</taxon>
        <taxon>Phyllostomus</taxon>
    </lineage>
</organism>
<evidence type="ECO:0000256" key="1">
    <source>
        <dbReference type="SAM" id="MobiDB-lite"/>
    </source>
</evidence>
<gene>
    <name evidence="2" type="ORF">HJG60_011128</name>
</gene>
<evidence type="ECO:0000313" key="2">
    <source>
        <dbReference type="EMBL" id="KAF6104079.1"/>
    </source>
</evidence>
<protein>
    <submittedName>
        <fullName evidence="2">Uncharacterized protein</fullName>
    </submittedName>
</protein>
<accession>A0A834A1Z5</accession>
<proteinExistence type="predicted"/>
<feature type="region of interest" description="Disordered" evidence="1">
    <location>
        <begin position="55"/>
        <end position="74"/>
    </location>
</feature>
<dbReference type="Proteomes" id="UP000664940">
    <property type="component" value="Unassembled WGS sequence"/>
</dbReference>
<dbReference type="AlphaFoldDB" id="A0A834A1Z5"/>
<sequence>MGLLDPQSVGEKAQTEAHCVARKMLANMGCAETLVSHVVGLLTKKILALHTVTSKGANSTSGKKWVPDSGATRWGTAERVASTARTMTLEVSQLSSCLELLQDRRKERGEPCVQKLRGRNSTQPLRKA</sequence>
<evidence type="ECO:0000313" key="3">
    <source>
        <dbReference type="Proteomes" id="UP000664940"/>
    </source>
</evidence>
<feature type="compositionally biased region" description="Polar residues" evidence="1">
    <location>
        <begin position="119"/>
        <end position="128"/>
    </location>
</feature>
<comment type="caution">
    <text evidence="2">The sequence shown here is derived from an EMBL/GenBank/DDBJ whole genome shotgun (WGS) entry which is preliminary data.</text>
</comment>
<name>A0A834A1Z5_9CHIR</name>
<reference evidence="2 3" key="1">
    <citation type="journal article" date="2020" name="Nature">
        <title>Six reference-quality genomes reveal evolution of bat adaptations.</title>
        <authorList>
            <person name="Jebb D."/>
            <person name="Huang Z."/>
            <person name="Pippel M."/>
            <person name="Hughes G.M."/>
            <person name="Lavrichenko K."/>
            <person name="Devanna P."/>
            <person name="Winkler S."/>
            <person name="Jermiin L.S."/>
            <person name="Skirmuntt E.C."/>
            <person name="Katzourakis A."/>
            <person name="Burkitt-Gray L."/>
            <person name="Ray D.A."/>
            <person name="Sullivan K.A.M."/>
            <person name="Roscito J.G."/>
            <person name="Kirilenko B.M."/>
            <person name="Davalos L.M."/>
            <person name="Corthals A.P."/>
            <person name="Power M.L."/>
            <person name="Jones G."/>
            <person name="Ransome R.D."/>
            <person name="Dechmann D.K.N."/>
            <person name="Locatelli A.G."/>
            <person name="Puechmaille S.J."/>
            <person name="Fedrigo O."/>
            <person name="Jarvis E.D."/>
            <person name="Hiller M."/>
            <person name="Vernes S.C."/>
            <person name="Myers E.W."/>
            <person name="Teeling E.C."/>
        </authorList>
    </citation>
    <scope>NUCLEOTIDE SEQUENCE [LARGE SCALE GENOMIC DNA]</scope>
    <source>
        <strain evidence="2">Bat1K_MPI-CBG_1</strain>
    </source>
</reference>
<dbReference type="EMBL" id="JABVXQ010000006">
    <property type="protein sequence ID" value="KAF6104079.1"/>
    <property type="molecule type" value="Genomic_DNA"/>
</dbReference>